<sequence>MTGAGLLKPDRSTCNGQRFQVTPQVSVAEGTGGSFKQSSQQGDVQIGRLIEEAVIVQADAADAGDHGHLQSNRCFLRVGKLEMVGLMLRTHGADVKIRQETKELGYSLAIITGHPDAMDAAERLVRQKLGLSGTGFASKELTVQSEHVPTIMGAKGGNLARIRQQAGNLAIELRPPDLPGMAHTAILGPGSQEQLMVAEQLIMATLAEAAVATAISNR</sequence>
<evidence type="ECO:0000313" key="2">
    <source>
        <dbReference type="EMBL" id="CAK9072326.1"/>
    </source>
</evidence>
<reference evidence="2 3" key="1">
    <citation type="submission" date="2024-02" db="EMBL/GenBank/DDBJ databases">
        <authorList>
            <person name="Chen Y."/>
            <person name="Shah S."/>
            <person name="Dougan E. K."/>
            <person name="Thang M."/>
            <person name="Chan C."/>
        </authorList>
    </citation>
    <scope>NUCLEOTIDE SEQUENCE [LARGE SCALE GENOMIC DNA]</scope>
</reference>
<dbReference type="Proteomes" id="UP001642464">
    <property type="component" value="Unassembled WGS sequence"/>
</dbReference>
<comment type="caution">
    <text evidence="2">The sequence shown here is derived from an EMBL/GenBank/DDBJ whole genome shotgun (WGS) entry which is preliminary data.</text>
</comment>
<dbReference type="PROSITE" id="PS50084">
    <property type="entry name" value="KH_TYPE_1"/>
    <property type="match status" value="1"/>
</dbReference>
<evidence type="ECO:0000313" key="3">
    <source>
        <dbReference type="Proteomes" id="UP001642464"/>
    </source>
</evidence>
<dbReference type="EMBL" id="CAXAMM010034113">
    <property type="protein sequence ID" value="CAK9072326.1"/>
    <property type="molecule type" value="Genomic_DNA"/>
</dbReference>
<dbReference type="InterPro" id="IPR036612">
    <property type="entry name" value="KH_dom_type_1_sf"/>
</dbReference>
<gene>
    <name evidence="2" type="ORF">SCF082_LOCUS35594</name>
</gene>
<name>A0ABP0P8E9_9DINO</name>
<organism evidence="2 3">
    <name type="scientific">Durusdinium trenchii</name>
    <dbReference type="NCBI Taxonomy" id="1381693"/>
    <lineage>
        <taxon>Eukaryota</taxon>
        <taxon>Sar</taxon>
        <taxon>Alveolata</taxon>
        <taxon>Dinophyceae</taxon>
        <taxon>Suessiales</taxon>
        <taxon>Symbiodiniaceae</taxon>
        <taxon>Durusdinium</taxon>
    </lineage>
</organism>
<evidence type="ECO:0008006" key="4">
    <source>
        <dbReference type="Google" id="ProtNLM"/>
    </source>
</evidence>
<dbReference type="CDD" id="cd00105">
    <property type="entry name" value="KH-I"/>
    <property type="match status" value="1"/>
</dbReference>
<dbReference type="SUPFAM" id="SSF54791">
    <property type="entry name" value="Eukaryotic type KH-domain (KH-domain type I)"/>
    <property type="match status" value="1"/>
</dbReference>
<protein>
    <recommendedName>
        <fullName evidence="4">K Homology domain-containing protein</fullName>
    </recommendedName>
</protein>
<accession>A0ABP0P8E9</accession>
<dbReference type="Gene3D" id="3.30.1370.10">
    <property type="entry name" value="K Homology domain, type 1"/>
    <property type="match status" value="1"/>
</dbReference>
<keyword evidence="1" id="KW-0694">RNA-binding</keyword>
<evidence type="ECO:0000256" key="1">
    <source>
        <dbReference type="PROSITE-ProRule" id="PRU00117"/>
    </source>
</evidence>
<keyword evidence="3" id="KW-1185">Reference proteome</keyword>
<proteinExistence type="predicted"/>